<sequence>MQTQIVPSDLSTIPSEFCTPSSTEALADKLKSLGVDLIDTSSGGTVSNAKITYGAGILCLDQDGV</sequence>
<accession>A0A3S0ZVG0</accession>
<reference evidence="1 2" key="1">
    <citation type="journal article" date="2019" name="Genome Biol. Evol.">
        <title>Day and night: Metabolic profiles and evolutionary relationships of six axenic non-marine cyanobacteria.</title>
        <authorList>
            <person name="Will S.E."/>
            <person name="Henke P."/>
            <person name="Boedeker C."/>
            <person name="Huang S."/>
            <person name="Brinkmann H."/>
            <person name="Rohde M."/>
            <person name="Jarek M."/>
            <person name="Friedl T."/>
            <person name="Seufert S."/>
            <person name="Schumacher M."/>
            <person name="Overmann J."/>
            <person name="Neumann-Schaal M."/>
            <person name="Petersen J."/>
        </authorList>
    </citation>
    <scope>NUCLEOTIDE SEQUENCE [LARGE SCALE GENOMIC DNA]</scope>
    <source>
        <strain evidence="1 2">PCC 6912</strain>
    </source>
</reference>
<name>A0A3S0ZVG0_CHLFR</name>
<dbReference type="Proteomes" id="UP000268857">
    <property type="component" value="Unassembled WGS sequence"/>
</dbReference>
<comment type="caution">
    <text evidence="1">The sequence shown here is derived from an EMBL/GenBank/DDBJ whole genome shotgun (WGS) entry which is preliminary data.</text>
</comment>
<keyword evidence="2" id="KW-1185">Reference proteome</keyword>
<proteinExistence type="predicted"/>
<protein>
    <submittedName>
        <fullName evidence="1">Uncharacterized protein</fullName>
    </submittedName>
</protein>
<dbReference type="RefSeq" id="WP_016879638.1">
    <property type="nucleotide sequence ID" value="NZ_AJLN01000100.1"/>
</dbReference>
<dbReference type="OrthoDB" id="9772736at2"/>
<evidence type="ECO:0000313" key="2">
    <source>
        <dbReference type="Proteomes" id="UP000268857"/>
    </source>
</evidence>
<organism evidence="1 2">
    <name type="scientific">Chlorogloeopsis fritschii PCC 6912</name>
    <dbReference type="NCBI Taxonomy" id="211165"/>
    <lineage>
        <taxon>Bacteria</taxon>
        <taxon>Bacillati</taxon>
        <taxon>Cyanobacteriota</taxon>
        <taxon>Cyanophyceae</taxon>
        <taxon>Nostocales</taxon>
        <taxon>Chlorogloeopsidaceae</taxon>
        <taxon>Chlorogloeopsis</taxon>
    </lineage>
</organism>
<gene>
    <name evidence="1" type="ORF">PCC6912_14070</name>
</gene>
<dbReference type="EMBL" id="RSCJ01000004">
    <property type="protein sequence ID" value="RUR84512.1"/>
    <property type="molecule type" value="Genomic_DNA"/>
</dbReference>
<dbReference type="AlphaFoldDB" id="A0A3S0ZVG0"/>
<evidence type="ECO:0000313" key="1">
    <source>
        <dbReference type="EMBL" id="RUR84512.1"/>
    </source>
</evidence>